<reference evidence="2" key="1">
    <citation type="journal article" date="2014" name="Proc. Natl. Acad. Sci. U.S.A.">
        <title>Extensive sampling of basidiomycete genomes demonstrates inadequacy of the white-rot/brown-rot paradigm for wood decay fungi.</title>
        <authorList>
            <person name="Riley R."/>
            <person name="Salamov A.A."/>
            <person name="Brown D.W."/>
            <person name="Nagy L.G."/>
            <person name="Floudas D."/>
            <person name="Held B.W."/>
            <person name="Levasseur A."/>
            <person name="Lombard V."/>
            <person name="Morin E."/>
            <person name="Otillar R."/>
            <person name="Lindquist E.A."/>
            <person name="Sun H."/>
            <person name="LaButti K.M."/>
            <person name="Schmutz J."/>
            <person name="Jabbour D."/>
            <person name="Luo H."/>
            <person name="Baker S.E."/>
            <person name="Pisabarro A.G."/>
            <person name="Walton J.D."/>
            <person name="Blanchette R.A."/>
            <person name="Henrissat B."/>
            <person name="Martin F."/>
            <person name="Cullen D."/>
            <person name="Hibbett D.S."/>
            <person name="Grigoriev I.V."/>
        </authorList>
    </citation>
    <scope>NUCLEOTIDE SEQUENCE [LARGE SCALE GENOMIC DNA]</scope>
    <source>
        <strain evidence="2">CBS 339.88</strain>
    </source>
</reference>
<dbReference type="EMBL" id="KL142377">
    <property type="protein sequence ID" value="KDR76892.1"/>
    <property type="molecule type" value="Genomic_DNA"/>
</dbReference>
<accession>A0A067T3J0</accession>
<dbReference type="InterPro" id="IPR032675">
    <property type="entry name" value="LRR_dom_sf"/>
</dbReference>
<protein>
    <recommendedName>
        <fullName evidence="3">F-box domain-containing protein</fullName>
    </recommendedName>
</protein>
<dbReference type="Proteomes" id="UP000027222">
    <property type="component" value="Unassembled WGS sequence"/>
</dbReference>
<sequence length="499" mass="56044">MTSSTTLEDLPPELFEVFASHLPLHATPQALLSLALVNWRISTIVLPLINSCIVLRYKTDAAKMIQKILEDPTLGLAVRELHMMTDSSPGTSNGCKLSDIVGGLQDAIDRGLLAHLHTLGLELLGEGKLRNGFFKNLRSKCPRLKGFLLDNVGDTWGDHWLDETGMEEIKDLTSLELIFPIECVEEEGKLDKVQKYLGTLTGTLHTLSLSKDFDMIHASHLFTLEFPYLRSLRLCNFNVDDTTVAMNFWNRHPSLEFIECTIGSQNFFDKTFTLNFLPNLRHLKAEFCDVLTLAPMLHRLVSLEIYCIYNAQLPYLLQSVLPGGLPDLKSLYFDQLPSSEANTDLTVNAEGLWYETEEWKSGKFETQKKMEDMSIFDGYMPSIVRGAPNLEELAIHGLLNKFSSLSSFEFIGSSLRALSRLQRVYLSAPAVEDDIFLSGSHILAEKCKNLELVTNTTASIWPYRNARISRSSTGDVENITMGRGFGTQIGKENQPFPRP</sequence>
<dbReference type="Gene3D" id="3.80.10.10">
    <property type="entry name" value="Ribonuclease Inhibitor"/>
    <property type="match status" value="1"/>
</dbReference>
<dbReference type="SUPFAM" id="SSF52047">
    <property type="entry name" value="RNI-like"/>
    <property type="match status" value="1"/>
</dbReference>
<evidence type="ECO:0008006" key="3">
    <source>
        <dbReference type="Google" id="ProtNLM"/>
    </source>
</evidence>
<evidence type="ECO:0000313" key="2">
    <source>
        <dbReference type="Proteomes" id="UP000027222"/>
    </source>
</evidence>
<organism evidence="1 2">
    <name type="scientific">Galerina marginata (strain CBS 339.88)</name>
    <dbReference type="NCBI Taxonomy" id="685588"/>
    <lineage>
        <taxon>Eukaryota</taxon>
        <taxon>Fungi</taxon>
        <taxon>Dikarya</taxon>
        <taxon>Basidiomycota</taxon>
        <taxon>Agaricomycotina</taxon>
        <taxon>Agaricomycetes</taxon>
        <taxon>Agaricomycetidae</taxon>
        <taxon>Agaricales</taxon>
        <taxon>Agaricineae</taxon>
        <taxon>Strophariaceae</taxon>
        <taxon>Galerina</taxon>
    </lineage>
</organism>
<name>A0A067T3J0_GALM3</name>
<keyword evidence="2" id="KW-1185">Reference proteome</keyword>
<dbReference type="HOGENOM" id="CLU_040192_0_0_1"/>
<gene>
    <name evidence="1" type="ORF">GALMADRAFT_225062</name>
</gene>
<dbReference type="OrthoDB" id="2995895at2759"/>
<dbReference type="AlphaFoldDB" id="A0A067T3J0"/>
<evidence type="ECO:0000313" key="1">
    <source>
        <dbReference type="EMBL" id="KDR76892.1"/>
    </source>
</evidence>
<proteinExistence type="predicted"/>